<reference evidence="1" key="1">
    <citation type="submission" date="2021-05" db="EMBL/GenBank/DDBJ databases">
        <authorList>
            <person name="Scholz U."/>
            <person name="Mascher M."/>
            <person name="Fiebig A."/>
        </authorList>
    </citation>
    <scope>NUCLEOTIDE SEQUENCE [LARGE SCALE GENOMIC DNA]</scope>
</reference>
<proteinExistence type="predicted"/>
<evidence type="ECO:0000313" key="2">
    <source>
        <dbReference type="Proteomes" id="UP001732700"/>
    </source>
</evidence>
<evidence type="ECO:0000313" key="1">
    <source>
        <dbReference type="EnsemblPlants" id="AVESA.00010b.r2.3CG0500270.1.CDS.1"/>
    </source>
</evidence>
<accession>A0ACD5VSP2</accession>
<dbReference type="EnsemblPlants" id="AVESA.00010b.r2.3CG0500270.1">
    <property type="protein sequence ID" value="AVESA.00010b.r2.3CG0500270.1.CDS.1"/>
    <property type="gene ID" value="AVESA.00010b.r2.3CG0500270"/>
</dbReference>
<organism evidence="1 2">
    <name type="scientific">Avena sativa</name>
    <name type="common">Oat</name>
    <dbReference type="NCBI Taxonomy" id="4498"/>
    <lineage>
        <taxon>Eukaryota</taxon>
        <taxon>Viridiplantae</taxon>
        <taxon>Streptophyta</taxon>
        <taxon>Embryophyta</taxon>
        <taxon>Tracheophyta</taxon>
        <taxon>Spermatophyta</taxon>
        <taxon>Magnoliopsida</taxon>
        <taxon>Liliopsida</taxon>
        <taxon>Poales</taxon>
        <taxon>Poaceae</taxon>
        <taxon>BOP clade</taxon>
        <taxon>Pooideae</taxon>
        <taxon>Poodae</taxon>
        <taxon>Poeae</taxon>
        <taxon>Poeae Chloroplast Group 1 (Aveneae type)</taxon>
        <taxon>Aveninae</taxon>
        <taxon>Avena</taxon>
    </lineage>
</organism>
<keyword evidence="2" id="KW-1185">Reference proteome</keyword>
<dbReference type="Proteomes" id="UP001732700">
    <property type="component" value="Chromosome 3C"/>
</dbReference>
<sequence>MEEEDGFHATMRCTKAVALWSRLREIWDLPKENTLTNSGKEWALHALSRLNSNMRIKVMLIWWRVWHLRNNIIFGDGKCGIKNSVEFLRNYLLTLTDIKDGREDVDVKGKKPVSELILTKEKKHHFVKPSKWIPPDTGWQCMNVDASYVQNTREASWGAIIRDAQGQVISTAWALIQNCANTEAAEAMACWEGYKTCSNGDQFKAGRGI</sequence>
<protein>
    <submittedName>
        <fullName evidence="1">Uncharacterized protein</fullName>
    </submittedName>
</protein>
<reference evidence="1" key="2">
    <citation type="submission" date="2025-09" db="UniProtKB">
        <authorList>
            <consortium name="EnsemblPlants"/>
        </authorList>
    </citation>
    <scope>IDENTIFICATION</scope>
</reference>
<name>A0ACD5VSP2_AVESA</name>